<protein>
    <recommendedName>
        <fullName evidence="3">Phage terminase, small subunit</fullName>
    </recommendedName>
</protein>
<sequence>MKIDDATKQKPEGQQTLPYGNEPFIYTASLSLEALIEWLKTELATLSDLKERLLYISGCAEHFEQQIMRLEGFNERLPRSLRQSPMSSLFSSANQYQLQLRSMLDHLRSSGLTPKDFQGLGLSEEQKQAILMKQTQAQKAEHDNE</sequence>
<reference evidence="1" key="1">
    <citation type="submission" date="2023-04" db="EMBL/GenBank/DDBJ databases">
        <title>Genome dynamics across the evolutionary transition to endosymbiosis.</title>
        <authorList>
            <person name="Siozios S."/>
            <person name="Nadal-Jimenez P."/>
            <person name="Azagi T."/>
            <person name="Sprong H."/>
            <person name="Frost C.L."/>
            <person name="Parratt S.R."/>
            <person name="Taylor G."/>
            <person name="Brettell L."/>
            <person name="Lew K.C."/>
            <person name="Croft L."/>
            <person name="King K.C."/>
            <person name="Brockhurst M.A."/>
            <person name="Hypsa V."/>
            <person name="Novakova E."/>
            <person name="Darby A.C."/>
            <person name="Hurst G.D.D."/>
        </authorList>
    </citation>
    <scope>NUCLEOTIDE SEQUENCE</scope>
    <source>
        <strain evidence="1">AIh</strain>
    </source>
</reference>
<evidence type="ECO:0008006" key="3">
    <source>
        <dbReference type="Google" id="ProtNLM"/>
    </source>
</evidence>
<dbReference type="Proteomes" id="UP001177597">
    <property type="component" value="Chromosome"/>
</dbReference>
<gene>
    <name evidence="1" type="ORF">QE207_08250</name>
</gene>
<name>A0AA95GDV5_9GAMM</name>
<evidence type="ECO:0000313" key="2">
    <source>
        <dbReference type="Proteomes" id="UP001177597"/>
    </source>
</evidence>
<accession>A0AA95GDV5</accession>
<proteinExistence type="predicted"/>
<dbReference type="AlphaFoldDB" id="A0AA95GDV5"/>
<organism evidence="1 2">
    <name type="scientific">Arsenophonus nasoniae</name>
    <name type="common">son-killer infecting Nasonia vitripennis</name>
    <dbReference type="NCBI Taxonomy" id="638"/>
    <lineage>
        <taxon>Bacteria</taxon>
        <taxon>Pseudomonadati</taxon>
        <taxon>Pseudomonadota</taxon>
        <taxon>Gammaproteobacteria</taxon>
        <taxon>Enterobacterales</taxon>
        <taxon>Morganellaceae</taxon>
        <taxon>Arsenophonus</taxon>
    </lineage>
</organism>
<evidence type="ECO:0000313" key="1">
    <source>
        <dbReference type="EMBL" id="WGL96517.1"/>
    </source>
</evidence>
<dbReference type="EMBL" id="CP123498">
    <property type="protein sequence ID" value="WGL96517.1"/>
    <property type="molecule type" value="Genomic_DNA"/>
</dbReference>